<dbReference type="GO" id="GO:0009847">
    <property type="term" value="P:spore germination"/>
    <property type="evidence" value="ECO:0007669"/>
    <property type="project" value="InterPro"/>
</dbReference>
<keyword evidence="3" id="KW-0813">Transport</keyword>
<evidence type="ECO:0000256" key="3">
    <source>
        <dbReference type="ARBA" id="ARBA00022448"/>
    </source>
</evidence>
<feature type="transmembrane region" description="Helical" evidence="8">
    <location>
        <begin position="268"/>
        <end position="291"/>
    </location>
</feature>
<feature type="transmembrane region" description="Helical" evidence="8">
    <location>
        <begin position="213"/>
        <end position="230"/>
    </location>
</feature>
<feature type="transmembrane region" description="Helical" evidence="8">
    <location>
        <begin position="180"/>
        <end position="201"/>
    </location>
</feature>
<evidence type="ECO:0000313" key="10">
    <source>
        <dbReference type="Proteomes" id="UP000183995"/>
    </source>
</evidence>
<organism evidence="9 10">
    <name type="scientific">Sporobacter termitidis DSM 10068</name>
    <dbReference type="NCBI Taxonomy" id="1123282"/>
    <lineage>
        <taxon>Bacteria</taxon>
        <taxon>Bacillati</taxon>
        <taxon>Bacillota</taxon>
        <taxon>Clostridia</taxon>
        <taxon>Eubacteriales</taxon>
        <taxon>Oscillospiraceae</taxon>
        <taxon>Sporobacter</taxon>
    </lineage>
</organism>
<evidence type="ECO:0000256" key="2">
    <source>
        <dbReference type="ARBA" id="ARBA00007998"/>
    </source>
</evidence>
<sequence length="371" mass="41509">MRMEIISNRQGITLIALFIMGSTLVLGIGADAKQDAWLAILLAVLLAVPMMAIYARLLSLYPEKNLYDILDTVFGKLFGRLVALLFTWYVFHLGAMVLRNFQEFIKVVAFPETPEFVPIMLMGILCIWAAKEGVELLGRWSQFIMIILSAIIVIVVLLCMKDADFDNLRPVLYNGVGPVISSAFGIFSFPYAETFVFTAVFTFSKVRNSPLKVYLKGLILGTVFVLLVSLRNLLVLGPDLIEQVYFPSYAVVGIVNIGDFLQRIEVTVAVVFLFSGFAKISVCLLAASKGVDYIFGLGNYRQIVAPVGLLMMVSSHIIYQSIMEMQEWAFDIYKYYAFPFQVLLPVVIWIAAELKAKRAKPDGSVRHPPRV</sequence>
<feature type="transmembrane region" description="Helical" evidence="8">
    <location>
        <begin position="143"/>
        <end position="160"/>
    </location>
</feature>
<evidence type="ECO:0000256" key="4">
    <source>
        <dbReference type="ARBA" id="ARBA00022544"/>
    </source>
</evidence>
<keyword evidence="6 8" id="KW-1133">Transmembrane helix</keyword>
<reference evidence="9 10" key="1">
    <citation type="submission" date="2016-11" db="EMBL/GenBank/DDBJ databases">
        <authorList>
            <person name="Jaros S."/>
            <person name="Januszkiewicz K."/>
            <person name="Wedrychowicz H."/>
        </authorList>
    </citation>
    <scope>NUCLEOTIDE SEQUENCE [LARGE SCALE GENOMIC DNA]</scope>
    <source>
        <strain evidence="9 10">DSM 10068</strain>
    </source>
</reference>
<dbReference type="NCBIfam" id="TIGR00912">
    <property type="entry name" value="2A0309"/>
    <property type="match status" value="1"/>
</dbReference>
<dbReference type="PANTHER" id="PTHR34975:SF2">
    <property type="entry name" value="SPORE GERMINATION PROTEIN A2"/>
    <property type="match status" value="1"/>
</dbReference>
<name>A0A1M5YMP8_9FIRM</name>
<comment type="subcellular location">
    <subcellularLocation>
        <location evidence="1">Membrane</location>
        <topology evidence="1">Multi-pass membrane protein</topology>
    </subcellularLocation>
</comment>
<feature type="transmembrane region" description="Helical" evidence="8">
    <location>
        <begin position="335"/>
        <end position="352"/>
    </location>
</feature>
<dbReference type="RefSeq" id="WP_073079842.1">
    <property type="nucleotide sequence ID" value="NZ_FQXV01000009.1"/>
</dbReference>
<feature type="transmembrane region" description="Helical" evidence="8">
    <location>
        <begin position="115"/>
        <end position="131"/>
    </location>
</feature>
<evidence type="ECO:0000256" key="6">
    <source>
        <dbReference type="ARBA" id="ARBA00022989"/>
    </source>
</evidence>
<feature type="transmembrane region" description="Helical" evidence="8">
    <location>
        <begin position="12"/>
        <end position="30"/>
    </location>
</feature>
<keyword evidence="5 8" id="KW-0812">Transmembrane</keyword>
<keyword evidence="4" id="KW-0309">Germination</keyword>
<dbReference type="AlphaFoldDB" id="A0A1M5YMP8"/>
<dbReference type="Pfam" id="PF03845">
    <property type="entry name" value="Spore_permease"/>
    <property type="match status" value="1"/>
</dbReference>
<dbReference type="PANTHER" id="PTHR34975">
    <property type="entry name" value="SPORE GERMINATION PROTEIN A2"/>
    <property type="match status" value="1"/>
</dbReference>
<evidence type="ECO:0000256" key="5">
    <source>
        <dbReference type="ARBA" id="ARBA00022692"/>
    </source>
</evidence>
<evidence type="ECO:0000256" key="8">
    <source>
        <dbReference type="SAM" id="Phobius"/>
    </source>
</evidence>
<dbReference type="EMBL" id="FQXV01000009">
    <property type="protein sequence ID" value="SHI13266.1"/>
    <property type="molecule type" value="Genomic_DNA"/>
</dbReference>
<evidence type="ECO:0000256" key="1">
    <source>
        <dbReference type="ARBA" id="ARBA00004141"/>
    </source>
</evidence>
<dbReference type="GO" id="GO:0016020">
    <property type="term" value="C:membrane"/>
    <property type="evidence" value="ECO:0007669"/>
    <property type="project" value="UniProtKB-SubCell"/>
</dbReference>
<accession>A0A1M5YMP8</accession>
<dbReference type="InterPro" id="IPR004761">
    <property type="entry name" value="Spore_GerAB"/>
</dbReference>
<keyword evidence="10" id="KW-1185">Reference proteome</keyword>
<dbReference type="OrthoDB" id="1675410at2"/>
<feature type="transmembrane region" description="Helical" evidence="8">
    <location>
        <begin position="77"/>
        <end position="95"/>
    </location>
</feature>
<comment type="similarity">
    <text evidence="2">Belongs to the amino acid-polyamine-organocation (APC) superfamily. Spore germination protein (SGP) (TC 2.A.3.9) family.</text>
</comment>
<dbReference type="STRING" id="1123282.SAMN02745823_02673"/>
<feature type="transmembrane region" description="Helical" evidence="8">
    <location>
        <begin position="36"/>
        <end position="57"/>
    </location>
</feature>
<dbReference type="Proteomes" id="UP000183995">
    <property type="component" value="Unassembled WGS sequence"/>
</dbReference>
<evidence type="ECO:0000313" key="9">
    <source>
        <dbReference type="EMBL" id="SHI13266.1"/>
    </source>
</evidence>
<proteinExistence type="inferred from homology"/>
<feature type="transmembrane region" description="Helical" evidence="8">
    <location>
        <begin position="303"/>
        <end position="323"/>
    </location>
</feature>
<gene>
    <name evidence="9" type="ORF">SAMN02745823_02673</name>
</gene>
<protein>
    <submittedName>
        <fullName evidence="9">Spore germination protein KB</fullName>
    </submittedName>
</protein>
<keyword evidence="7 8" id="KW-0472">Membrane</keyword>
<evidence type="ECO:0000256" key="7">
    <source>
        <dbReference type="ARBA" id="ARBA00023136"/>
    </source>
</evidence>